<feature type="compositionally biased region" description="Basic residues" evidence="5">
    <location>
        <begin position="1480"/>
        <end position="1496"/>
    </location>
</feature>
<keyword evidence="3" id="KW-0067">ATP-binding</keyword>
<feature type="compositionally biased region" description="Polar residues" evidence="5">
    <location>
        <begin position="1453"/>
        <end position="1474"/>
    </location>
</feature>
<dbReference type="GO" id="GO:0140664">
    <property type="term" value="F:ATP-dependent DNA damage sensor activity"/>
    <property type="evidence" value="ECO:0007669"/>
    <property type="project" value="InterPro"/>
</dbReference>
<name>A0AAD2GCA2_9STRA</name>
<proteinExistence type="inferred from homology"/>
<evidence type="ECO:0000256" key="1">
    <source>
        <dbReference type="ARBA" id="ARBA00006271"/>
    </source>
</evidence>
<sequence length="1496" mass="166362">MVNRIPLPSSRPSKQKNERLLLPVILSALASLSFILYFHVQHDRSIYHAISAELGHTERTFDEPEIGNKAVLKMEEKLSAVGNAGEPLPIRNETGDVSCFPSNTEQWLDVGSKRLGNMNDSSIIGSYDLVSKSILNINNLLLESNTHSLNLLQQTLCHSKSKLLALDAIERDSYKNPSERDIKTWAFRLIYMATHIHQHLPALAEARDRLKHSQDCKSEMESKQIGRFDFECPNAKLLVVSLGKLGLGAVIRLGAVNALIAGIASNRTVLFVNNADNGAKTIREPWPLSSCKRMDMQCFFMPATPCTVTEGELRNAKLLQRGDMRKLFRTGELDSDLEKQRVLVMNQVLRPQRTPPLLRQNIKRIIDEQIILPLQVQRPNDPLLEVLSKAANRTLDDVVVDEKQYSYYGKSSNINHALVFYMLRPNPYYAKRLEKILNETLQPGFDPNMAMGLPIRASDKCNTESECLKFEQYMTLMDRTWEDRKSLFLGSPTGSNGQNVFQLEKPKSTILVTSESPQVHDEQELFLKESVENNRSFPFQLVNNNFDLHQGTGDPASMDSSGKNVSLEDIMLSSISSLQLQLRARYTVGNCCSNFHLLLFDFLEEGCGPVRDHHPECLQDRFTQRIDGKKWWSFRGFNIHETSHHSKFETQSRLQSTAEADETKIQTDSSSPTSFPARLVQALDLGPVIHLVALHTASKRGYDAMLSLVNDENNPLQVNSLNQVSTGTSARQKRASTLGFSRNSRLRRNGKNKASSFVSIAQSATEAREAYESVEQATLALDDNDYNLIVPPLYAQDSGPMDTSKPTTDDNEWLDLDPESWTLESIIQAEQVIGTLVKVRDWACLSQYETWMPSVAAIGRSIDPEHGLDVILQDILDVVKIKRARTALDPKGKRSYAFQLNEDRFPLLGILKQKERQLLGRGGKDFDKAVVDVRSEIEIKESQIRVGLAQSILFGAAIVDDGLDKVATLDIIFAKAAFGKANQGVMPKISDTGGISVSGFVHPLLAASNCAQSRDEAVPIDLELMYGDEKRALILSGPNGGGKSQSLKSFGVACIMVKLGIPLPVEDASKKPRVDYFHNVMANIGDQQDILEGESTWTGTLNSCARIIETLASGPQNCLSLVLLDEFGTGTDPESGGVIAQAIMEHMLSYSSSRIVATTHSPRLKTISYNSDQIQCATVLLKHGVELNGYKLPSFELQYGVIGDSYALGAVSRSNPRLPDTVISRASQLFTEINAGTAHDYHRSDYIQALTLSMETQLEKAANETLAMKQNMKDSRKCRSAMLSLAASYELHLSRLEGRLQNVYQQLQKEGKDNLDLVGETLSELRVVQREVLGQRELLKERGLKILPISHELQSGESVVIFGEGDFDDMSVTVIADSAMDPSLAPNEVLVSQSCFFGFEMFDDGEQESQFVVQRHELALWDYDALEGDDTSKKWIASTAESERNLASVFASLKTTPKQGPKQSNTETTTSKVFSSRERKAAKKKTKGSKKGKAKK</sequence>
<keyword evidence="6" id="KW-1133">Transmembrane helix</keyword>
<organism evidence="8 9">
    <name type="scientific">Cylindrotheca closterium</name>
    <dbReference type="NCBI Taxonomy" id="2856"/>
    <lineage>
        <taxon>Eukaryota</taxon>
        <taxon>Sar</taxon>
        <taxon>Stramenopiles</taxon>
        <taxon>Ochrophyta</taxon>
        <taxon>Bacillariophyta</taxon>
        <taxon>Bacillariophyceae</taxon>
        <taxon>Bacillariophycidae</taxon>
        <taxon>Bacillariales</taxon>
        <taxon>Bacillariaceae</taxon>
        <taxon>Cylindrotheca</taxon>
    </lineage>
</organism>
<evidence type="ECO:0000256" key="3">
    <source>
        <dbReference type="ARBA" id="ARBA00022840"/>
    </source>
</evidence>
<dbReference type="GO" id="GO:0006298">
    <property type="term" value="P:mismatch repair"/>
    <property type="evidence" value="ECO:0007669"/>
    <property type="project" value="InterPro"/>
</dbReference>
<dbReference type="InterPro" id="IPR045076">
    <property type="entry name" value="MutS"/>
</dbReference>
<dbReference type="GO" id="GO:0005524">
    <property type="term" value="F:ATP binding"/>
    <property type="evidence" value="ECO:0007669"/>
    <property type="project" value="UniProtKB-KW"/>
</dbReference>
<comment type="caution">
    <text evidence="8">The sequence shown here is derived from an EMBL/GenBank/DDBJ whole genome shotgun (WGS) entry which is preliminary data.</text>
</comment>
<evidence type="ECO:0000256" key="2">
    <source>
        <dbReference type="ARBA" id="ARBA00022741"/>
    </source>
</evidence>
<keyword evidence="6" id="KW-0812">Transmembrane</keyword>
<dbReference type="PANTHER" id="PTHR11361:SF148">
    <property type="entry name" value="DNA MISMATCH REPAIR PROTEIN MSH6"/>
    <property type="match status" value="1"/>
</dbReference>
<dbReference type="InterPro" id="IPR027417">
    <property type="entry name" value="P-loop_NTPase"/>
</dbReference>
<dbReference type="PANTHER" id="PTHR11361">
    <property type="entry name" value="DNA MISMATCH REPAIR PROTEIN MUTS FAMILY MEMBER"/>
    <property type="match status" value="1"/>
</dbReference>
<evidence type="ECO:0000313" key="9">
    <source>
        <dbReference type="Proteomes" id="UP001295423"/>
    </source>
</evidence>
<feature type="region of interest" description="Disordered" evidence="5">
    <location>
        <begin position="1452"/>
        <end position="1496"/>
    </location>
</feature>
<keyword evidence="2" id="KW-0547">Nucleotide-binding</keyword>
<dbReference type="GO" id="GO:0030983">
    <property type="term" value="F:mismatched DNA binding"/>
    <property type="evidence" value="ECO:0007669"/>
    <property type="project" value="InterPro"/>
</dbReference>
<gene>
    <name evidence="8" type="ORF">CYCCA115_LOCUS22476</name>
</gene>
<dbReference type="SMART" id="SM00534">
    <property type="entry name" value="MUTSac"/>
    <property type="match status" value="1"/>
</dbReference>
<evidence type="ECO:0000256" key="4">
    <source>
        <dbReference type="ARBA" id="ARBA00023125"/>
    </source>
</evidence>
<keyword evidence="4" id="KW-0238">DNA-binding</keyword>
<comment type="similarity">
    <text evidence="1">Belongs to the DNA mismatch repair MutS family.</text>
</comment>
<dbReference type="Pfam" id="PF00488">
    <property type="entry name" value="MutS_V"/>
    <property type="match status" value="1"/>
</dbReference>
<evidence type="ECO:0000313" key="8">
    <source>
        <dbReference type="EMBL" id="CAJ1966890.1"/>
    </source>
</evidence>
<protein>
    <recommendedName>
        <fullName evidence="7">DNA mismatch repair proteins mutS family domain-containing protein</fullName>
    </recommendedName>
</protein>
<evidence type="ECO:0000256" key="6">
    <source>
        <dbReference type="SAM" id="Phobius"/>
    </source>
</evidence>
<keyword evidence="9" id="KW-1185">Reference proteome</keyword>
<evidence type="ECO:0000259" key="7">
    <source>
        <dbReference type="SMART" id="SM00534"/>
    </source>
</evidence>
<dbReference type="EMBL" id="CAKOGP040002313">
    <property type="protein sequence ID" value="CAJ1966890.1"/>
    <property type="molecule type" value="Genomic_DNA"/>
</dbReference>
<evidence type="ECO:0000256" key="5">
    <source>
        <dbReference type="SAM" id="MobiDB-lite"/>
    </source>
</evidence>
<dbReference type="InterPro" id="IPR000432">
    <property type="entry name" value="DNA_mismatch_repair_MutS_C"/>
</dbReference>
<keyword evidence="6" id="KW-0472">Membrane</keyword>
<dbReference type="Gene3D" id="3.40.50.300">
    <property type="entry name" value="P-loop containing nucleotide triphosphate hydrolases"/>
    <property type="match status" value="1"/>
</dbReference>
<dbReference type="Proteomes" id="UP001295423">
    <property type="component" value="Unassembled WGS sequence"/>
</dbReference>
<dbReference type="SUPFAM" id="SSF52540">
    <property type="entry name" value="P-loop containing nucleoside triphosphate hydrolases"/>
    <property type="match status" value="1"/>
</dbReference>
<feature type="domain" description="DNA mismatch repair proteins mutS family" evidence="7">
    <location>
        <begin position="1030"/>
        <end position="1231"/>
    </location>
</feature>
<accession>A0AAD2GCA2</accession>
<feature type="region of interest" description="Disordered" evidence="5">
    <location>
        <begin position="645"/>
        <end position="673"/>
    </location>
</feature>
<reference evidence="8" key="1">
    <citation type="submission" date="2023-08" db="EMBL/GenBank/DDBJ databases">
        <authorList>
            <person name="Audoor S."/>
            <person name="Bilcke G."/>
        </authorList>
    </citation>
    <scope>NUCLEOTIDE SEQUENCE</scope>
</reference>
<feature type="transmembrane region" description="Helical" evidence="6">
    <location>
        <begin position="20"/>
        <end position="40"/>
    </location>
</feature>
<dbReference type="GO" id="GO:0032301">
    <property type="term" value="C:MutSalpha complex"/>
    <property type="evidence" value="ECO:0007669"/>
    <property type="project" value="TreeGrafter"/>
</dbReference>